<sequence>MGYKKYSPFCKSIKILLLLSFMYFTTRLDAIGIDLSKPKIPVTMNEFDYDKLPVYCEGSTNHFPCKAENGEVYCLPNSLKCRMKCTNDADFKCEHSALASLTLLALLASVAATDCKPGQFACKKSNATDSLICIPDESLCDGLVHCPDKDDENLGMCSKRTCDSALQFACKSPGHCIPIGRKCDGSFDCKRPGLDDKSDEQNCHATNKQLMLTQTACGTGQFACHSGDHCISKEFHCDGFKDCLDGSDEFNCKIGCTKNEFECDGRCVDKKLICDGKLDCEDHSDESSCKYSECTFSSEFKCRNSNKCVSKSFLCDTNNDCDTGDDEVCPAGHQVCKDPKYWTCLSGKYCVPLANRCDSLVHCPDGSDEMDCPTVVPPPGKTVCAPGYHLCNGTRTCVDTMAACAGNARCPQPDSELHEICRNHHNAQSPCHSNNGGCEQLCEPFLINNKVMPRCYCHSGYQSSPDQPHRCIDINECEEFGLCDQLCTNTIGSYKCSCRPGYTLFGSTCKAHGSVKLLYSTDSHIEYMDFDSHQRIKVHNEYYVKYLSYDYANKRIFYHDRAGNVGSRIILNYTVIDAIAYDWTRGLLFYTRPKNIFVDNDSGYIGVINVTSGRQAVVRVLDCPRGLVLDPELFTVYFTMWCGQQPGIYSMRMDGSEFRLLFNPSTLPGYLAIDTAQSPARLYWTDVRHNGIYSANVKGRDMRVHLRTGKYHDLAVFEDKLYMTHLHEGRLYQTNKFVPESPIEMLNISSNSMLAVSVYHSLMQPRPRGQLPQCDCQHICLAPPSGKATCLCDINYRAESNGNSTNCVAKPGRGRLSGPLTPSLEQLGSADANREADNQQPAEARVGSIAGIVIGALCVCLILGVALAMYCLRVQDRQSISLVGEAGGDSLKTPLTECEIDVEHGSNPIGNSRDRF</sequence>
<keyword evidence="9" id="KW-0675">Receptor</keyword>
<dbReference type="Gene3D" id="2.120.10.30">
    <property type="entry name" value="TolB, C-terminal domain"/>
    <property type="match status" value="1"/>
</dbReference>
<organism evidence="15 16">
    <name type="scientific">Macrostomum lignano</name>
    <dbReference type="NCBI Taxonomy" id="282301"/>
    <lineage>
        <taxon>Eukaryota</taxon>
        <taxon>Metazoa</taxon>
        <taxon>Spiralia</taxon>
        <taxon>Lophotrochozoa</taxon>
        <taxon>Platyhelminthes</taxon>
        <taxon>Rhabditophora</taxon>
        <taxon>Macrostomorpha</taxon>
        <taxon>Macrostomida</taxon>
        <taxon>Macrostomidae</taxon>
        <taxon>Macrostomum</taxon>
    </lineage>
</organism>
<dbReference type="Proteomes" id="UP000095280">
    <property type="component" value="Unplaced"/>
</dbReference>
<feature type="disulfide bond" evidence="11">
    <location>
        <begin position="477"/>
        <end position="487"/>
    </location>
</feature>
<dbReference type="InterPro" id="IPR001881">
    <property type="entry name" value="EGF-like_Ca-bd_dom"/>
</dbReference>
<evidence type="ECO:0000256" key="6">
    <source>
        <dbReference type="ARBA" id="ARBA00022989"/>
    </source>
</evidence>
<dbReference type="InterPro" id="IPR036055">
    <property type="entry name" value="LDL_receptor-like_sf"/>
</dbReference>
<evidence type="ECO:0000256" key="3">
    <source>
        <dbReference type="ARBA" id="ARBA00022583"/>
    </source>
</evidence>
<keyword evidence="10" id="KW-0325">Glycoprotein</keyword>
<feature type="disulfide bond" evidence="12">
    <location>
        <begin position="274"/>
        <end position="289"/>
    </location>
</feature>
<dbReference type="GO" id="GO:0006898">
    <property type="term" value="P:receptor-mediated endocytosis"/>
    <property type="evidence" value="ECO:0007669"/>
    <property type="project" value="TreeGrafter"/>
</dbReference>
<dbReference type="InterPro" id="IPR002172">
    <property type="entry name" value="LDrepeatLR_classA_rpt"/>
</dbReference>
<evidence type="ECO:0000256" key="5">
    <source>
        <dbReference type="ARBA" id="ARBA00022737"/>
    </source>
</evidence>
<evidence type="ECO:0000313" key="15">
    <source>
        <dbReference type="Proteomes" id="UP000095280"/>
    </source>
</evidence>
<evidence type="ECO:0000256" key="1">
    <source>
        <dbReference type="ARBA" id="ARBA00004479"/>
    </source>
</evidence>
<feature type="disulfide bond" evidence="12">
    <location>
        <begin position="237"/>
        <end position="252"/>
    </location>
</feature>
<dbReference type="SMART" id="SM00135">
    <property type="entry name" value="LY"/>
    <property type="match status" value="2"/>
</dbReference>
<dbReference type="Gene3D" id="4.10.400.10">
    <property type="entry name" value="Low-density Lipoprotein Receptor"/>
    <property type="match status" value="6"/>
</dbReference>
<evidence type="ECO:0000256" key="7">
    <source>
        <dbReference type="ARBA" id="ARBA00023136"/>
    </source>
</evidence>
<dbReference type="InterPro" id="IPR000152">
    <property type="entry name" value="EGF-type_Asp/Asn_hydroxyl_site"/>
</dbReference>
<accession>A0A1I8G6C6</accession>
<evidence type="ECO:0000256" key="4">
    <source>
        <dbReference type="ARBA" id="ARBA00022692"/>
    </source>
</evidence>
<dbReference type="AlphaFoldDB" id="A0A1I8G6C6"/>
<dbReference type="Pfam" id="PF00057">
    <property type="entry name" value="Ldl_recept_a"/>
    <property type="match status" value="5"/>
</dbReference>
<dbReference type="SMART" id="SM00192">
    <property type="entry name" value="LDLa"/>
    <property type="match status" value="6"/>
</dbReference>
<dbReference type="InterPro" id="IPR000033">
    <property type="entry name" value="LDLR_classB_rpt"/>
</dbReference>
<dbReference type="PROSITE" id="PS50026">
    <property type="entry name" value="EGF_3"/>
    <property type="match status" value="1"/>
</dbReference>
<protein>
    <submittedName>
        <fullName evidence="16">EGF-like domain-containing protein</fullName>
    </submittedName>
</protein>
<reference evidence="16" key="1">
    <citation type="submission" date="2016-11" db="UniProtKB">
        <authorList>
            <consortium name="WormBaseParasite"/>
        </authorList>
    </citation>
    <scope>IDENTIFICATION</scope>
</reference>
<dbReference type="SUPFAM" id="SSF57424">
    <property type="entry name" value="LDL receptor-like module"/>
    <property type="match status" value="5"/>
</dbReference>
<dbReference type="CDD" id="cd00112">
    <property type="entry name" value="LDLa"/>
    <property type="match status" value="6"/>
</dbReference>
<dbReference type="InterPro" id="IPR000742">
    <property type="entry name" value="EGF"/>
</dbReference>
<keyword evidence="15" id="KW-1185">Reference proteome</keyword>
<dbReference type="InterPro" id="IPR051221">
    <property type="entry name" value="LDLR-related"/>
</dbReference>
<dbReference type="PRINTS" id="PR00261">
    <property type="entry name" value="LDLRECEPTOR"/>
</dbReference>
<dbReference type="InterPro" id="IPR049883">
    <property type="entry name" value="NOTCH1_EGF-like"/>
</dbReference>
<dbReference type="GO" id="GO:0043235">
    <property type="term" value="C:receptor complex"/>
    <property type="evidence" value="ECO:0007669"/>
    <property type="project" value="TreeGrafter"/>
</dbReference>
<dbReference type="PROSITE" id="PS00010">
    <property type="entry name" value="ASX_HYDROXYL"/>
    <property type="match status" value="1"/>
</dbReference>
<evidence type="ECO:0000256" key="2">
    <source>
        <dbReference type="ARBA" id="ARBA00022536"/>
    </source>
</evidence>
<dbReference type="SMART" id="SM00181">
    <property type="entry name" value="EGF"/>
    <property type="match status" value="3"/>
</dbReference>
<dbReference type="Pfam" id="PF07645">
    <property type="entry name" value="EGF_CA"/>
    <property type="match status" value="1"/>
</dbReference>
<dbReference type="InterPro" id="IPR018097">
    <property type="entry name" value="EGF_Ca-bd_CS"/>
</dbReference>
<dbReference type="InterPro" id="IPR023415">
    <property type="entry name" value="LDLR_class-A_CS"/>
</dbReference>
<dbReference type="InterPro" id="IPR009030">
    <property type="entry name" value="Growth_fac_rcpt_cys_sf"/>
</dbReference>
<keyword evidence="2 11" id="KW-0245">EGF-like domain</keyword>
<dbReference type="PANTHER" id="PTHR22722:SF14">
    <property type="entry name" value="MEGALIN, ISOFORM A"/>
    <property type="match status" value="1"/>
</dbReference>
<feature type="transmembrane region" description="Helical" evidence="13">
    <location>
        <begin position="849"/>
        <end position="872"/>
    </location>
</feature>
<dbReference type="SUPFAM" id="SSF63825">
    <property type="entry name" value="YWTD domain"/>
    <property type="match status" value="1"/>
</dbReference>
<keyword evidence="7 13" id="KW-0472">Membrane</keyword>
<dbReference type="WBParaSite" id="maker-uti_cns_0001014-snap-gene-0.5-mRNA-1">
    <property type="protein sequence ID" value="maker-uti_cns_0001014-snap-gene-0.5-mRNA-1"/>
    <property type="gene ID" value="maker-uti_cns_0001014-snap-gene-0.5"/>
</dbReference>
<dbReference type="SMART" id="SM00179">
    <property type="entry name" value="EGF_CA"/>
    <property type="match status" value="1"/>
</dbReference>
<dbReference type="PROSITE" id="PS01209">
    <property type="entry name" value="LDLRA_1"/>
    <property type="match status" value="3"/>
</dbReference>
<dbReference type="PANTHER" id="PTHR22722">
    <property type="entry name" value="LOW-DENSITY LIPOPROTEIN RECEPTOR-RELATED PROTEIN 2-RELATED"/>
    <property type="match status" value="1"/>
</dbReference>
<evidence type="ECO:0000256" key="9">
    <source>
        <dbReference type="ARBA" id="ARBA00023170"/>
    </source>
</evidence>
<evidence type="ECO:0000256" key="11">
    <source>
        <dbReference type="PROSITE-ProRule" id="PRU00076"/>
    </source>
</evidence>
<dbReference type="FunFam" id="2.10.25.10:FF:000009">
    <property type="entry name" value="Low-density lipoprotein receptor isoform 1"/>
    <property type="match status" value="1"/>
</dbReference>
<dbReference type="SUPFAM" id="SSF57184">
    <property type="entry name" value="Growth factor receptor domain"/>
    <property type="match status" value="1"/>
</dbReference>
<dbReference type="InterPro" id="IPR011042">
    <property type="entry name" value="6-blade_b-propeller_TolB-like"/>
</dbReference>
<keyword evidence="5" id="KW-0677">Repeat</keyword>
<keyword evidence="8 11" id="KW-1015">Disulfide bond</keyword>
<feature type="disulfide bond" evidence="12">
    <location>
        <begin position="357"/>
        <end position="372"/>
    </location>
</feature>
<dbReference type="PROSITE" id="PS50068">
    <property type="entry name" value="LDLRA_2"/>
    <property type="match status" value="6"/>
</dbReference>
<comment type="caution">
    <text evidence="11">Lacks conserved residue(s) required for the propagation of feature annotation.</text>
</comment>
<feature type="domain" description="EGF-like" evidence="14">
    <location>
        <begin position="473"/>
        <end position="510"/>
    </location>
</feature>
<dbReference type="PROSITE" id="PS01187">
    <property type="entry name" value="EGF_CA"/>
    <property type="match status" value="1"/>
</dbReference>
<evidence type="ECO:0000259" key="14">
    <source>
        <dbReference type="PROSITE" id="PS50026"/>
    </source>
</evidence>
<dbReference type="CDD" id="cd00054">
    <property type="entry name" value="EGF_CA"/>
    <property type="match status" value="1"/>
</dbReference>
<dbReference type="Gene3D" id="2.10.25.10">
    <property type="entry name" value="Laminin"/>
    <property type="match status" value="2"/>
</dbReference>
<dbReference type="GO" id="GO:0042562">
    <property type="term" value="F:hormone binding"/>
    <property type="evidence" value="ECO:0007669"/>
    <property type="project" value="TreeGrafter"/>
</dbReference>
<name>A0A1I8G6C6_9PLAT</name>
<dbReference type="GO" id="GO:0005509">
    <property type="term" value="F:calcium ion binding"/>
    <property type="evidence" value="ECO:0007669"/>
    <property type="project" value="InterPro"/>
</dbReference>
<dbReference type="GO" id="GO:0016324">
    <property type="term" value="C:apical plasma membrane"/>
    <property type="evidence" value="ECO:0007669"/>
    <property type="project" value="TreeGrafter"/>
</dbReference>
<proteinExistence type="predicted"/>
<keyword evidence="4 13" id="KW-0812">Transmembrane</keyword>
<evidence type="ECO:0000256" key="8">
    <source>
        <dbReference type="ARBA" id="ARBA00023157"/>
    </source>
</evidence>
<keyword evidence="6 13" id="KW-1133">Transmembrane helix</keyword>
<dbReference type="PROSITE" id="PS01186">
    <property type="entry name" value="EGF_2"/>
    <property type="match status" value="1"/>
</dbReference>
<evidence type="ECO:0000256" key="13">
    <source>
        <dbReference type="SAM" id="Phobius"/>
    </source>
</evidence>
<evidence type="ECO:0000256" key="10">
    <source>
        <dbReference type="ARBA" id="ARBA00023180"/>
    </source>
</evidence>
<keyword evidence="3" id="KW-0254">Endocytosis</keyword>
<evidence type="ECO:0000313" key="16">
    <source>
        <dbReference type="WBParaSite" id="maker-uti_cns_0001014-snap-gene-0.5-mRNA-1"/>
    </source>
</evidence>
<comment type="subcellular location">
    <subcellularLocation>
        <location evidence="1">Membrane</location>
        <topology evidence="1">Single-pass type I membrane protein</topology>
    </subcellularLocation>
</comment>
<evidence type="ECO:0000256" key="12">
    <source>
        <dbReference type="PROSITE-ProRule" id="PRU00124"/>
    </source>
</evidence>